<dbReference type="HOGENOM" id="CLU_1185773_0_0_1"/>
<dbReference type="Proteomes" id="UP000006911">
    <property type="component" value="Unassembled WGS sequence"/>
</dbReference>
<name>D5GFT7_TUBMM</name>
<protein>
    <submittedName>
        <fullName evidence="2">(Perigord truffle) hypothetical protein</fullName>
    </submittedName>
</protein>
<dbReference type="AlphaFoldDB" id="D5GFT7"/>
<feature type="region of interest" description="Disordered" evidence="1">
    <location>
        <begin position="1"/>
        <end position="234"/>
    </location>
</feature>
<keyword evidence="3" id="KW-1185">Reference proteome</keyword>
<feature type="compositionally biased region" description="Low complexity" evidence="1">
    <location>
        <begin position="51"/>
        <end position="66"/>
    </location>
</feature>
<evidence type="ECO:0000256" key="1">
    <source>
        <dbReference type="SAM" id="MobiDB-lite"/>
    </source>
</evidence>
<dbReference type="KEGG" id="tml:GSTUM_00007069001"/>
<dbReference type="EMBL" id="FN430220">
    <property type="protein sequence ID" value="CAZ83380.1"/>
    <property type="molecule type" value="Genomic_DNA"/>
</dbReference>
<feature type="compositionally biased region" description="Basic and acidic residues" evidence="1">
    <location>
        <begin position="12"/>
        <end position="33"/>
    </location>
</feature>
<feature type="compositionally biased region" description="Basic and acidic residues" evidence="1">
    <location>
        <begin position="40"/>
        <end position="49"/>
    </location>
</feature>
<gene>
    <name evidence="2" type="ORF">GSTUM_00007069001</name>
</gene>
<accession>D5GFT7</accession>
<sequence>MSFHGGYDNEDGFGRERPQKEILFRDETMREILSRAAETGSHDIGDDLRASISSYSTPPSRSSTFGREGRRESPPRSSISRQNSNMVNTPPRDSNHGSGGRTYRDAEGNLVETWDGDEEPALRVHNYDPEWNDSPRAPSRSNTGLSVHRNADGDYVQEHTGSQPLGLRTHSQFSPPTSEGRGSPPIYQTRDHEGNLVQQYDGDSGDLPIRTHYDDDEPQPRPGQVQRTSSGRYY</sequence>
<dbReference type="RefSeq" id="XP_002839189.1">
    <property type="nucleotide sequence ID" value="XM_002839143.1"/>
</dbReference>
<organism evidence="2 3">
    <name type="scientific">Tuber melanosporum (strain Mel28)</name>
    <name type="common">Perigord black truffle</name>
    <dbReference type="NCBI Taxonomy" id="656061"/>
    <lineage>
        <taxon>Eukaryota</taxon>
        <taxon>Fungi</taxon>
        <taxon>Dikarya</taxon>
        <taxon>Ascomycota</taxon>
        <taxon>Pezizomycotina</taxon>
        <taxon>Pezizomycetes</taxon>
        <taxon>Pezizales</taxon>
        <taxon>Tuberaceae</taxon>
        <taxon>Tuber</taxon>
    </lineage>
</organism>
<feature type="compositionally biased region" description="Polar residues" evidence="1">
    <location>
        <begin position="159"/>
        <end position="177"/>
    </location>
</feature>
<feature type="compositionally biased region" description="Polar residues" evidence="1">
    <location>
        <begin position="82"/>
        <end position="92"/>
    </location>
</feature>
<evidence type="ECO:0000313" key="2">
    <source>
        <dbReference type="EMBL" id="CAZ83380.1"/>
    </source>
</evidence>
<proteinExistence type="predicted"/>
<reference evidence="2 3" key="1">
    <citation type="journal article" date="2010" name="Nature">
        <title>Perigord black truffle genome uncovers evolutionary origins and mechanisms of symbiosis.</title>
        <authorList>
            <person name="Martin F."/>
            <person name="Kohler A."/>
            <person name="Murat C."/>
            <person name="Balestrini R."/>
            <person name="Coutinho P.M."/>
            <person name="Jaillon O."/>
            <person name="Montanini B."/>
            <person name="Morin E."/>
            <person name="Noel B."/>
            <person name="Percudani R."/>
            <person name="Porcel B."/>
            <person name="Rubini A."/>
            <person name="Amicucci A."/>
            <person name="Amselem J."/>
            <person name="Anthouard V."/>
            <person name="Arcioni S."/>
            <person name="Artiguenave F."/>
            <person name="Aury J.M."/>
            <person name="Ballario P."/>
            <person name="Bolchi A."/>
            <person name="Brenna A."/>
            <person name="Brun A."/>
            <person name="Buee M."/>
            <person name="Cantarel B."/>
            <person name="Chevalier G."/>
            <person name="Couloux A."/>
            <person name="Da Silva C."/>
            <person name="Denoeud F."/>
            <person name="Duplessis S."/>
            <person name="Ghignone S."/>
            <person name="Hilselberger B."/>
            <person name="Iotti M."/>
            <person name="Marcais B."/>
            <person name="Mello A."/>
            <person name="Miranda M."/>
            <person name="Pacioni G."/>
            <person name="Quesneville H."/>
            <person name="Riccioni C."/>
            <person name="Ruotolo R."/>
            <person name="Splivallo R."/>
            <person name="Stocchi V."/>
            <person name="Tisserant E."/>
            <person name="Viscomi A.R."/>
            <person name="Zambonelli A."/>
            <person name="Zampieri E."/>
            <person name="Henrissat B."/>
            <person name="Lebrun M.H."/>
            <person name="Paolocci F."/>
            <person name="Bonfante P."/>
            <person name="Ottonello S."/>
            <person name="Wincker P."/>
        </authorList>
    </citation>
    <scope>NUCLEOTIDE SEQUENCE [LARGE SCALE GENOMIC DNA]</scope>
    <source>
        <strain evidence="2 3">Mel28</strain>
    </source>
</reference>
<dbReference type="GeneID" id="9187291"/>
<evidence type="ECO:0000313" key="3">
    <source>
        <dbReference type="Proteomes" id="UP000006911"/>
    </source>
</evidence>
<feature type="compositionally biased region" description="Polar residues" evidence="1">
    <location>
        <begin position="225"/>
        <end position="234"/>
    </location>
</feature>
<dbReference type="InParanoid" id="D5GFT7"/>